<dbReference type="Pfam" id="PF03631">
    <property type="entry name" value="Virul_fac_BrkB"/>
    <property type="match status" value="1"/>
</dbReference>
<evidence type="ECO:0000256" key="10">
    <source>
        <dbReference type="ARBA" id="ARBA00023136"/>
    </source>
</evidence>
<dbReference type="PANTHER" id="PTHR42711:SF5">
    <property type="entry name" value="ABC TRANSPORTER ATP-BINDING PROTEIN NATA"/>
    <property type="match status" value="1"/>
</dbReference>
<comment type="subcellular location">
    <subcellularLocation>
        <location evidence="2">Cell membrane</location>
        <topology evidence="2">Multi-pass membrane protein</topology>
    </subcellularLocation>
    <subcellularLocation>
        <location evidence="1">Cell membrane</location>
        <topology evidence="1">Peripheral membrane protein</topology>
    </subcellularLocation>
</comment>
<keyword evidence="4" id="KW-0813">Transport</keyword>
<keyword evidence="8" id="KW-0067">ATP-binding</keyword>
<sequence length="143" mass="15406">MIQVRGLEKSYQAVQVLRGVDFEVARGSIFALLGSNGAGKTTVVRILSTLLRADAGTVSVANFSSYNKTYGSLAGVIVFLVWLWISNLAVLIGAEFDAELARDAGLELGKVQAKKGSLWVLTFVHEGRRLVDANYVPTPLPKP</sequence>
<dbReference type="InterPro" id="IPR050763">
    <property type="entry name" value="ABC_transporter_ATP-binding"/>
</dbReference>
<evidence type="ECO:0000313" key="14">
    <source>
        <dbReference type="Proteomes" id="UP001597045"/>
    </source>
</evidence>
<evidence type="ECO:0000256" key="8">
    <source>
        <dbReference type="ARBA" id="ARBA00022840"/>
    </source>
</evidence>
<evidence type="ECO:0000256" key="5">
    <source>
        <dbReference type="ARBA" id="ARBA00022475"/>
    </source>
</evidence>
<evidence type="ECO:0000256" key="12">
    <source>
        <dbReference type="SAM" id="Phobius"/>
    </source>
</evidence>
<accession>A0ABW3MC89</accession>
<evidence type="ECO:0000256" key="1">
    <source>
        <dbReference type="ARBA" id="ARBA00004202"/>
    </source>
</evidence>
<dbReference type="PANTHER" id="PTHR42711">
    <property type="entry name" value="ABC TRANSPORTER ATP-BINDING PROTEIN"/>
    <property type="match status" value="1"/>
</dbReference>
<keyword evidence="14" id="KW-1185">Reference proteome</keyword>
<evidence type="ECO:0000256" key="9">
    <source>
        <dbReference type="ARBA" id="ARBA00022989"/>
    </source>
</evidence>
<dbReference type="Gene3D" id="3.40.50.300">
    <property type="entry name" value="P-loop containing nucleotide triphosphate hydrolases"/>
    <property type="match status" value="1"/>
</dbReference>
<dbReference type="SUPFAM" id="SSF52540">
    <property type="entry name" value="P-loop containing nucleoside triphosphate hydrolases"/>
    <property type="match status" value="1"/>
</dbReference>
<dbReference type="EMBL" id="JBHTIS010000972">
    <property type="protein sequence ID" value="MFD1047204.1"/>
    <property type="molecule type" value="Genomic_DNA"/>
</dbReference>
<comment type="caution">
    <text evidence="13">The sequence shown here is derived from an EMBL/GenBank/DDBJ whole genome shotgun (WGS) entry which is preliminary data.</text>
</comment>
<keyword evidence="7" id="KW-0547">Nucleotide-binding</keyword>
<dbReference type="Proteomes" id="UP001597045">
    <property type="component" value="Unassembled WGS sequence"/>
</dbReference>
<keyword evidence="6 12" id="KW-0812">Transmembrane</keyword>
<evidence type="ECO:0000256" key="2">
    <source>
        <dbReference type="ARBA" id="ARBA00004651"/>
    </source>
</evidence>
<gene>
    <name evidence="13" type="ORF">ACFQ1S_17440</name>
</gene>
<evidence type="ECO:0000313" key="13">
    <source>
        <dbReference type="EMBL" id="MFD1047204.1"/>
    </source>
</evidence>
<evidence type="ECO:0000256" key="6">
    <source>
        <dbReference type="ARBA" id="ARBA00022692"/>
    </source>
</evidence>
<evidence type="ECO:0000256" key="4">
    <source>
        <dbReference type="ARBA" id="ARBA00022448"/>
    </source>
</evidence>
<keyword evidence="10 12" id="KW-0472">Membrane</keyword>
<evidence type="ECO:0000256" key="7">
    <source>
        <dbReference type="ARBA" id="ARBA00022741"/>
    </source>
</evidence>
<comment type="similarity">
    <text evidence="3">Belongs to the ABC transporter superfamily.</text>
</comment>
<dbReference type="InterPro" id="IPR017039">
    <property type="entry name" value="Virul_fac_BrkB"/>
</dbReference>
<dbReference type="InterPro" id="IPR027417">
    <property type="entry name" value="P-loop_NTPase"/>
</dbReference>
<keyword evidence="11" id="KW-0046">Antibiotic resistance</keyword>
<protein>
    <submittedName>
        <fullName evidence="13">YhjD/YihY/BrkB family envelope integrity protein</fullName>
    </submittedName>
</protein>
<proteinExistence type="inferred from homology"/>
<name>A0ABW3MC89_9PSEU</name>
<evidence type="ECO:0000256" key="11">
    <source>
        <dbReference type="ARBA" id="ARBA00023251"/>
    </source>
</evidence>
<reference evidence="14" key="1">
    <citation type="journal article" date="2019" name="Int. J. Syst. Evol. Microbiol.">
        <title>The Global Catalogue of Microorganisms (GCM) 10K type strain sequencing project: providing services to taxonomists for standard genome sequencing and annotation.</title>
        <authorList>
            <consortium name="The Broad Institute Genomics Platform"/>
            <consortium name="The Broad Institute Genome Sequencing Center for Infectious Disease"/>
            <person name="Wu L."/>
            <person name="Ma J."/>
        </authorList>
    </citation>
    <scope>NUCLEOTIDE SEQUENCE [LARGE SCALE GENOMIC DNA]</scope>
    <source>
        <strain evidence="14">JCM 31486</strain>
    </source>
</reference>
<evidence type="ECO:0000256" key="3">
    <source>
        <dbReference type="ARBA" id="ARBA00005417"/>
    </source>
</evidence>
<feature type="transmembrane region" description="Helical" evidence="12">
    <location>
        <begin position="70"/>
        <end position="92"/>
    </location>
</feature>
<keyword evidence="9 12" id="KW-1133">Transmembrane helix</keyword>
<organism evidence="13 14">
    <name type="scientific">Kibdelosporangium lantanae</name>
    <dbReference type="NCBI Taxonomy" id="1497396"/>
    <lineage>
        <taxon>Bacteria</taxon>
        <taxon>Bacillati</taxon>
        <taxon>Actinomycetota</taxon>
        <taxon>Actinomycetes</taxon>
        <taxon>Pseudonocardiales</taxon>
        <taxon>Pseudonocardiaceae</taxon>
        <taxon>Kibdelosporangium</taxon>
    </lineage>
</organism>
<keyword evidence="5" id="KW-1003">Cell membrane</keyword>